<evidence type="ECO:0000256" key="3">
    <source>
        <dbReference type="ARBA" id="ARBA00020534"/>
    </source>
</evidence>
<name>A0A377LMQ0_ENTCL</name>
<dbReference type="GO" id="GO:0005737">
    <property type="term" value="C:cytoplasm"/>
    <property type="evidence" value="ECO:0007669"/>
    <property type="project" value="UniProtKB-SubCell"/>
</dbReference>
<comment type="subcellular location">
    <subcellularLocation>
        <location evidence="1">Cytoplasm</location>
    </subcellularLocation>
</comment>
<dbReference type="InterPro" id="IPR007925">
    <property type="entry name" value="TRelaxosome_TraM"/>
</dbReference>
<dbReference type="SUPFAM" id="SSF47729">
    <property type="entry name" value="IHF-like DNA-binding proteins"/>
    <property type="match status" value="1"/>
</dbReference>
<comment type="similarity">
    <text evidence="2">Belongs to the relaxosome TraM family.</text>
</comment>
<evidence type="ECO:0000256" key="4">
    <source>
        <dbReference type="ARBA" id="ARBA00022490"/>
    </source>
</evidence>
<keyword evidence="6" id="KW-0805">Transcription regulation</keyword>
<dbReference type="CDD" id="cd14804">
    <property type="entry name" value="Tra_M"/>
    <property type="match status" value="1"/>
</dbReference>
<evidence type="ECO:0000256" key="5">
    <source>
        <dbReference type="ARBA" id="ARBA00022971"/>
    </source>
</evidence>
<keyword evidence="4" id="KW-0963">Cytoplasm</keyword>
<evidence type="ECO:0000256" key="6">
    <source>
        <dbReference type="ARBA" id="ARBA00023015"/>
    </source>
</evidence>
<sequence length="220" mass="24701">MLDCTTVQNRDSQQYQPITPLHSILINHQQAICSVGSDTNLKQVRNMGRVGIYLKDKIEREVRDIIQQDLQNGATAGEANMSATCNELIRLGLLVYKRDGEDGNHFDIEGYRRDLIRKAAGSREGTVLIATLLAEMYLKMTGKDGEGRLEDTLDMILNGINTAEDEAEQDTSSTKRNKSTSRKPRLESITGMTFHPTEGHFSPPLLFFPSETPRTPYKEL</sequence>
<evidence type="ECO:0000256" key="8">
    <source>
        <dbReference type="ARBA" id="ARBA00023163"/>
    </source>
</evidence>
<dbReference type="InterPro" id="IPR010992">
    <property type="entry name" value="IHF-like_DNA-bd_dom_sf"/>
</dbReference>
<evidence type="ECO:0000256" key="7">
    <source>
        <dbReference type="ARBA" id="ARBA00023125"/>
    </source>
</evidence>
<accession>A0A377LMQ0</accession>
<dbReference type="Gene3D" id="1.10.10.450">
    <property type="entry name" value="TraM protein, DNA-binding"/>
    <property type="match status" value="1"/>
</dbReference>
<protein>
    <recommendedName>
        <fullName evidence="3">Relaxosome protein TraM</fullName>
    </recommendedName>
</protein>
<dbReference type="Proteomes" id="UP000255106">
    <property type="component" value="Unassembled WGS sequence"/>
</dbReference>
<dbReference type="GO" id="GO:0003677">
    <property type="term" value="F:DNA binding"/>
    <property type="evidence" value="ECO:0007669"/>
    <property type="project" value="UniProtKB-KW"/>
</dbReference>
<reference evidence="10 11" key="1">
    <citation type="submission" date="2018-06" db="EMBL/GenBank/DDBJ databases">
        <authorList>
            <consortium name="Pathogen Informatics"/>
            <person name="Doyle S."/>
        </authorList>
    </citation>
    <scope>NUCLEOTIDE SEQUENCE [LARGE SCALE GENOMIC DNA]</scope>
    <source>
        <strain evidence="10 11">NCTC10005</strain>
    </source>
</reference>
<evidence type="ECO:0000313" key="10">
    <source>
        <dbReference type="EMBL" id="STQ07597.1"/>
    </source>
</evidence>
<proteinExistence type="inferred from homology"/>
<dbReference type="AlphaFoldDB" id="A0A377LMQ0"/>
<dbReference type="InterPro" id="IPR042073">
    <property type="entry name" value="TraM_DNA-bd"/>
</dbReference>
<dbReference type="EMBL" id="UGJB01000003">
    <property type="protein sequence ID" value="STQ07597.1"/>
    <property type="molecule type" value="Genomic_DNA"/>
</dbReference>
<evidence type="ECO:0000256" key="9">
    <source>
        <dbReference type="SAM" id="MobiDB-lite"/>
    </source>
</evidence>
<evidence type="ECO:0000313" key="11">
    <source>
        <dbReference type="Proteomes" id="UP000255106"/>
    </source>
</evidence>
<evidence type="ECO:0000256" key="2">
    <source>
        <dbReference type="ARBA" id="ARBA00008859"/>
    </source>
</evidence>
<gene>
    <name evidence="10" type="ORF">NCTC10005_00226</name>
</gene>
<keyword evidence="8" id="KW-0804">Transcription</keyword>
<organism evidence="10 11">
    <name type="scientific">Enterobacter cloacae</name>
    <dbReference type="NCBI Taxonomy" id="550"/>
    <lineage>
        <taxon>Bacteria</taxon>
        <taxon>Pseudomonadati</taxon>
        <taxon>Pseudomonadota</taxon>
        <taxon>Gammaproteobacteria</taxon>
        <taxon>Enterobacterales</taxon>
        <taxon>Enterobacteriaceae</taxon>
        <taxon>Enterobacter</taxon>
        <taxon>Enterobacter cloacae complex</taxon>
    </lineage>
</organism>
<feature type="region of interest" description="Disordered" evidence="9">
    <location>
        <begin position="162"/>
        <end position="220"/>
    </location>
</feature>
<keyword evidence="7" id="KW-0238">DNA-binding</keyword>
<dbReference type="Pfam" id="PF05261">
    <property type="entry name" value="Tra_M"/>
    <property type="match status" value="1"/>
</dbReference>
<keyword evidence="5" id="KW-0184">Conjugation</keyword>
<evidence type="ECO:0000256" key="1">
    <source>
        <dbReference type="ARBA" id="ARBA00004496"/>
    </source>
</evidence>